<dbReference type="Pfam" id="PF07505">
    <property type="entry name" value="DUF5131"/>
    <property type="match status" value="1"/>
</dbReference>
<accession>A0A2S4M8G0</accession>
<comment type="caution">
    <text evidence="1">The sequence shown here is derived from an EMBL/GenBank/DDBJ whole genome shotgun (WGS) entry which is preliminary data.</text>
</comment>
<name>A0A2S4M8G0_9HYPH</name>
<reference evidence="1 2" key="1">
    <citation type="submission" date="2018-01" db="EMBL/GenBank/DDBJ databases">
        <title>Genomic Encyclopedia of Type Strains, Phase III (KMG-III): the genomes of soil and plant-associated and newly described type strains.</title>
        <authorList>
            <person name="Whitman W."/>
        </authorList>
    </citation>
    <scope>NUCLEOTIDE SEQUENCE [LARGE SCALE GENOMIC DNA]</scope>
    <source>
        <strain evidence="1 2">1131</strain>
    </source>
</reference>
<sequence length="250" mass="28248">MAQGTSIEWTDATWNPVTGCTKISPGCDNCYAERFSERFRGVPGNSFEHGFDLTLRPERLEQPLGWRQPKMIFVNSMSDLFHKDVSDSFISKVFDTMERADWHTFQLLTKRSSLMRDFLRRRYGDGRGPLHIWCGVSVEDGARKSRVRHLQDTPAGTRFLSIEPLIGPIGTLDLAGVDWVIVGGESGPRSRPMDPEWVREVRDQCQDAGVAFFFKQWGGFRPKSGGRTLDGREWSEFPATPATGCRVAAE</sequence>
<organism evidence="1 2">
    <name type="scientific">Bosea psychrotolerans</name>
    <dbReference type="NCBI Taxonomy" id="1871628"/>
    <lineage>
        <taxon>Bacteria</taxon>
        <taxon>Pseudomonadati</taxon>
        <taxon>Pseudomonadota</taxon>
        <taxon>Alphaproteobacteria</taxon>
        <taxon>Hyphomicrobiales</taxon>
        <taxon>Boseaceae</taxon>
        <taxon>Bosea</taxon>
    </lineage>
</organism>
<keyword evidence="2" id="KW-1185">Reference proteome</keyword>
<proteinExistence type="predicted"/>
<dbReference type="InterPro" id="IPR011101">
    <property type="entry name" value="DUF5131"/>
</dbReference>
<protein>
    <submittedName>
        <fullName evidence="1">Protein gp37</fullName>
    </submittedName>
</protein>
<dbReference type="EMBL" id="PQFZ01000008">
    <property type="protein sequence ID" value="POR50889.1"/>
    <property type="molecule type" value="Genomic_DNA"/>
</dbReference>
<dbReference type="RefSeq" id="WP_103718993.1">
    <property type="nucleotide sequence ID" value="NZ_PQFZ01000008.1"/>
</dbReference>
<gene>
    <name evidence="1" type="ORF">CYD53_108137</name>
</gene>
<dbReference type="AlphaFoldDB" id="A0A2S4M8G0"/>
<dbReference type="Proteomes" id="UP000236919">
    <property type="component" value="Unassembled WGS sequence"/>
</dbReference>
<dbReference type="OrthoDB" id="9787478at2"/>
<evidence type="ECO:0000313" key="1">
    <source>
        <dbReference type="EMBL" id="POR50889.1"/>
    </source>
</evidence>
<evidence type="ECO:0000313" key="2">
    <source>
        <dbReference type="Proteomes" id="UP000236919"/>
    </source>
</evidence>